<name>A0A917ZU02_9ACTN</name>
<dbReference type="Pfam" id="PF13424">
    <property type="entry name" value="TPR_12"/>
    <property type="match status" value="1"/>
</dbReference>
<evidence type="ECO:0000256" key="6">
    <source>
        <dbReference type="PROSITE-ProRule" id="PRU01091"/>
    </source>
</evidence>
<dbReference type="InterPro" id="IPR011990">
    <property type="entry name" value="TPR-like_helical_dom_sf"/>
</dbReference>
<dbReference type="InterPro" id="IPR036388">
    <property type="entry name" value="WH-like_DNA-bd_sf"/>
</dbReference>
<evidence type="ECO:0000256" key="1">
    <source>
        <dbReference type="ARBA" id="ARBA00005820"/>
    </source>
</evidence>
<dbReference type="PANTHER" id="PTHR35807">
    <property type="entry name" value="TRANSCRIPTIONAL REGULATOR REDD-RELATED"/>
    <property type="match status" value="1"/>
</dbReference>
<evidence type="ECO:0000256" key="5">
    <source>
        <dbReference type="ARBA" id="ARBA00023163"/>
    </source>
</evidence>
<dbReference type="Proteomes" id="UP000641932">
    <property type="component" value="Unassembled WGS sequence"/>
</dbReference>
<reference evidence="8" key="1">
    <citation type="journal article" date="2014" name="Int. J. Syst. Evol. Microbiol.">
        <title>Complete genome sequence of Corynebacterium casei LMG S-19264T (=DSM 44701T), isolated from a smear-ripened cheese.</title>
        <authorList>
            <consortium name="US DOE Joint Genome Institute (JGI-PGF)"/>
            <person name="Walter F."/>
            <person name="Albersmeier A."/>
            <person name="Kalinowski J."/>
            <person name="Ruckert C."/>
        </authorList>
    </citation>
    <scope>NUCLEOTIDE SEQUENCE</scope>
    <source>
        <strain evidence="8">CGMCC 4.7201</strain>
    </source>
</reference>
<dbReference type="InterPro" id="IPR005158">
    <property type="entry name" value="BTAD"/>
</dbReference>
<dbReference type="InterPro" id="IPR051677">
    <property type="entry name" value="AfsR-DnrI-RedD_regulator"/>
</dbReference>
<dbReference type="GO" id="GO:0006355">
    <property type="term" value="P:regulation of DNA-templated transcription"/>
    <property type="evidence" value="ECO:0007669"/>
    <property type="project" value="InterPro"/>
</dbReference>
<dbReference type="CDD" id="cd15831">
    <property type="entry name" value="BTAD"/>
    <property type="match status" value="1"/>
</dbReference>
<accession>A0A917ZU02</accession>
<gene>
    <name evidence="8" type="ORF">GCM10012280_40120</name>
</gene>
<evidence type="ECO:0000313" key="9">
    <source>
        <dbReference type="Proteomes" id="UP000641932"/>
    </source>
</evidence>
<dbReference type="PRINTS" id="PR00364">
    <property type="entry name" value="DISEASERSIST"/>
</dbReference>
<keyword evidence="5" id="KW-0804">Transcription</keyword>
<feature type="DNA-binding region" description="OmpR/PhoB-type" evidence="6">
    <location>
        <begin position="1"/>
        <end position="95"/>
    </location>
</feature>
<dbReference type="SUPFAM" id="SSF46894">
    <property type="entry name" value="C-terminal effector domain of the bipartite response regulators"/>
    <property type="match status" value="1"/>
</dbReference>
<dbReference type="GO" id="GO:0000160">
    <property type="term" value="P:phosphorelay signal transduction system"/>
    <property type="evidence" value="ECO:0007669"/>
    <property type="project" value="UniProtKB-KW"/>
</dbReference>
<dbReference type="Gene3D" id="3.40.50.300">
    <property type="entry name" value="P-loop containing nucleotide triphosphate hydrolases"/>
    <property type="match status" value="1"/>
</dbReference>
<dbReference type="SUPFAM" id="SSF48452">
    <property type="entry name" value="TPR-like"/>
    <property type="match status" value="2"/>
</dbReference>
<evidence type="ECO:0000313" key="8">
    <source>
        <dbReference type="EMBL" id="GGO91681.1"/>
    </source>
</evidence>
<dbReference type="PANTHER" id="PTHR35807:SF1">
    <property type="entry name" value="TRANSCRIPTIONAL REGULATOR REDD"/>
    <property type="match status" value="1"/>
</dbReference>
<dbReference type="InterPro" id="IPR001867">
    <property type="entry name" value="OmpR/PhoB-type_DNA-bd"/>
</dbReference>
<dbReference type="SMART" id="SM01043">
    <property type="entry name" value="BTAD"/>
    <property type="match status" value="1"/>
</dbReference>
<dbReference type="PROSITE" id="PS51755">
    <property type="entry name" value="OMPR_PHOB"/>
    <property type="match status" value="1"/>
</dbReference>
<evidence type="ECO:0000256" key="3">
    <source>
        <dbReference type="ARBA" id="ARBA00023015"/>
    </source>
</evidence>
<keyword evidence="9" id="KW-1185">Reference proteome</keyword>
<dbReference type="Pfam" id="PF13374">
    <property type="entry name" value="TPR_10"/>
    <property type="match status" value="1"/>
</dbReference>
<dbReference type="InterPro" id="IPR027417">
    <property type="entry name" value="P-loop_NTPase"/>
</dbReference>
<dbReference type="InterPro" id="IPR019734">
    <property type="entry name" value="TPR_rpt"/>
</dbReference>
<dbReference type="EMBL" id="BMMS01000017">
    <property type="protein sequence ID" value="GGO91681.1"/>
    <property type="molecule type" value="Genomic_DNA"/>
</dbReference>
<dbReference type="Pfam" id="PF03704">
    <property type="entry name" value="BTAD"/>
    <property type="match status" value="1"/>
</dbReference>
<sequence>MTAVAVTFGVLGGIEARIGGRLVELGHARQRLVLAALLVDLNREVTADQLAERVWGERSAQRGTLYSYLSHLRQALAGLESVRIARRPAGYVLTADARTVDLHRFRGMVAEAGRAADEEHAAALLEEALGLWRGDALRGLDTPWANSLREVLHQERLAAELDATEIGLRLERHTDLLPRLRTRAREHPLDERLAGQLVLALHRCGRTAEALKCYESTRQRLADELGIDPGPSLKQLHHQVLTCDPAVTPHTGPAVTIRPAPAAVPAPVPRQLPAPPALFTGRAVELAALSADLDQHADRGESVVISAITGKGGIGKTYLALRWAYNHLERFPDGQLYVNLRGFDPSGEAVPPPVAIRGFLGALGVEPSAVPVDPDAQAALYRSLVAGKRMLIVLDNALDTAQVTPLLPGSPSCAVLVTSRRRLGSLVTAQGARLLTLCTLSKDESPEVLTRHLGEARIAAEPEAVNALLRHCGGHPLALSTVAARAAAHPDFPLSHLAAELAESANRLDALDADDIAADLRAVFSASYQALEPDAAHVFTLLGMAPGPDISPPAAAALANRAPADIRTLLHALEVSHLVRQQSPGRYQLHDLVRLFAVERARQDQHEAVRPLALRRLVDFYLHTADRGSRLADTFWPIRLELEPPIAGSRPHPLADAAAAGAWFDAEHMCLLAAQQLTQELGWHTLTWQLAESVFALLWDRNRLPENLGMWRAALAAAEQLDDPSVQALARLRLGLSCGQAGRNTEALDHLGQALTLFEQTGDAAGQGSAHFALGWIWDQQGVPRRALSCVERSLSLHHALGDAVWEARILNAMGWSHARLGRYQQAHSHCARALAVCRSEGDRRGEVSTLDSLGYIAHLSGRHGQALDHYHQALSMSRELSRDIGIAATAFEANVLAHLGDTYQALNRTSAARHCWRQALDLYRTQHRTAAAARVQAQLDACDPAHADARGEPSAPLRDA</sequence>
<evidence type="ECO:0000256" key="2">
    <source>
        <dbReference type="ARBA" id="ARBA00023012"/>
    </source>
</evidence>
<dbReference type="SMART" id="SM00028">
    <property type="entry name" value="TPR"/>
    <property type="match status" value="5"/>
</dbReference>
<organism evidence="8 9">
    <name type="scientific">Wenjunlia tyrosinilytica</name>
    <dbReference type="NCBI Taxonomy" id="1544741"/>
    <lineage>
        <taxon>Bacteria</taxon>
        <taxon>Bacillati</taxon>
        <taxon>Actinomycetota</taxon>
        <taxon>Actinomycetes</taxon>
        <taxon>Kitasatosporales</taxon>
        <taxon>Streptomycetaceae</taxon>
        <taxon>Wenjunlia</taxon>
    </lineage>
</organism>
<dbReference type="Gene3D" id="1.25.40.10">
    <property type="entry name" value="Tetratricopeptide repeat domain"/>
    <property type="match status" value="2"/>
</dbReference>
<protein>
    <recommendedName>
        <fullName evidence="7">OmpR/PhoB-type domain-containing protein</fullName>
    </recommendedName>
</protein>
<dbReference type="InterPro" id="IPR016032">
    <property type="entry name" value="Sig_transdc_resp-reg_C-effctor"/>
</dbReference>
<dbReference type="GO" id="GO:0043531">
    <property type="term" value="F:ADP binding"/>
    <property type="evidence" value="ECO:0007669"/>
    <property type="project" value="InterPro"/>
</dbReference>
<dbReference type="Gene3D" id="1.10.10.10">
    <property type="entry name" value="Winged helix-like DNA-binding domain superfamily/Winged helix DNA-binding domain"/>
    <property type="match status" value="1"/>
</dbReference>
<feature type="domain" description="OmpR/PhoB-type" evidence="7">
    <location>
        <begin position="1"/>
        <end position="95"/>
    </location>
</feature>
<keyword evidence="4 6" id="KW-0238">DNA-binding</keyword>
<dbReference type="SUPFAM" id="SSF52540">
    <property type="entry name" value="P-loop containing nucleoside triphosphate hydrolases"/>
    <property type="match status" value="1"/>
</dbReference>
<keyword evidence="2" id="KW-0902">Two-component regulatory system</keyword>
<dbReference type="SMART" id="SM00862">
    <property type="entry name" value="Trans_reg_C"/>
    <property type="match status" value="1"/>
</dbReference>
<comment type="caution">
    <text evidence="8">The sequence shown here is derived from an EMBL/GenBank/DDBJ whole genome shotgun (WGS) entry which is preliminary data.</text>
</comment>
<evidence type="ECO:0000256" key="4">
    <source>
        <dbReference type="ARBA" id="ARBA00023125"/>
    </source>
</evidence>
<evidence type="ECO:0000259" key="7">
    <source>
        <dbReference type="PROSITE" id="PS51755"/>
    </source>
</evidence>
<proteinExistence type="inferred from homology"/>
<reference evidence="8" key="2">
    <citation type="submission" date="2020-09" db="EMBL/GenBank/DDBJ databases">
        <authorList>
            <person name="Sun Q."/>
            <person name="Zhou Y."/>
        </authorList>
    </citation>
    <scope>NUCLEOTIDE SEQUENCE</scope>
    <source>
        <strain evidence="8">CGMCC 4.7201</strain>
    </source>
</reference>
<dbReference type="GO" id="GO:0003677">
    <property type="term" value="F:DNA binding"/>
    <property type="evidence" value="ECO:0007669"/>
    <property type="project" value="UniProtKB-UniRule"/>
</dbReference>
<dbReference type="AlphaFoldDB" id="A0A917ZU02"/>
<comment type="similarity">
    <text evidence="1">Belongs to the AfsR/DnrI/RedD regulatory family.</text>
</comment>
<keyword evidence="3" id="KW-0805">Transcription regulation</keyword>